<evidence type="ECO:0000313" key="1">
    <source>
        <dbReference type="EMBL" id="OGL43356.1"/>
    </source>
</evidence>
<protein>
    <recommendedName>
        <fullName evidence="3">PqqD family protein</fullName>
    </recommendedName>
</protein>
<name>A0A1F7RP66_9BACT</name>
<sequence>MKKPEEKKERFIYKNLGEELLIYDELSDKAHFLNGTAKEIFLLLQKNYSHEEMEKEIRKKFEIKGNRNIEDDIRKVYEEFKVKGLI</sequence>
<comment type="caution">
    <text evidence="1">The sequence shown here is derived from an EMBL/GenBank/DDBJ whole genome shotgun (WGS) entry which is preliminary data.</text>
</comment>
<dbReference type="Gene3D" id="1.10.10.1150">
    <property type="entry name" value="Coenzyme PQQ synthesis protein D (PqqD)"/>
    <property type="match status" value="1"/>
</dbReference>
<organism evidence="1 2">
    <name type="scientific">Candidatus Schekmanbacteria bacterium GWA2_38_11</name>
    <dbReference type="NCBI Taxonomy" id="1817876"/>
    <lineage>
        <taxon>Bacteria</taxon>
        <taxon>Candidatus Schekmaniibacteriota</taxon>
    </lineage>
</organism>
<dbReference type="EMBL" id="MGDB01000004">
    <property type="protein sequence ID" value="OGL43356.1"/>
    <property type="molecule type" value="Genomic_DNA"/>
</dbReference>
<dbReference type="InterPro" id="IPR041881">
    <property type="entry name" value="PqqD_sf"/>
</dbReference>
<evidence type="ECO:0008006" key="3">
    <source>
        <dbReference type="Google" id="ProtNLM"/>
    </source>
</evidence>
<accession>A0A1F7RP66</accession>
<proteinExistence type="predicted"/>
<reference evidence="1 2" key="1">
    <citation type="journal article" date="2016" name="Nat. Commun.">
        <title>Thousands of microbial genomes shed light on interconnected biogeochemical processes in an aquifer system.</title>
        <authorList>
            <person name="Anantharaman K."/>
            <person name="Brown C.T."/>
            <person name="Hug L.A."/>
            <person name="Sharon I."/>
            <person name="Castelle C.J."/>
            <person name="Probst A.J."/>
            <person name="Thomas B.C."/>
            <person name="Singh A."/>
            <person name="Wilkins M.J."/>
            <person name="Karaoz U."/>
            <person name="Brodie E.L."/>
            <person name="Williams K.H."/>
            <person name="Hubbard S.S."/>
            <person name="Banfield J.F."/>
        </authorList>
    </citation>
    <scope>NUCLEOTIDE SEQUENCE [LARGE SCALE GENOMIC DNA]</scope>
</reference>
<evidence type="ECO:0000313" key="2">
    <source>
        <dbReference type="Proteomes" id="UP000178526"/>
    </source>
</evidence>
<gene>
    <name evidence="1" type="ORF">A2042_02350</name>
</gene>
<dbReference type="Proteomes" id="UP000178526">
    <property type="component" value="Unassembled WGS sequence"/>
</dbReference>
<dbReference type="AlphaFoldDB" id="A0A1F7RP66"/>